<evidence type="ECO:0000256" key="1">
    <source>
        <dbReference type="ARBA" id="ARBA00012771"/>
    </source>
</evidence>
<dbReference type="AlphaFoldDB" id="A0A923IXZ2"/>
<feature type="domain" description="Methyltransferase small" evidence="6">
    <location>
        <begin position="128"/>
        <end position="208"/>
    </location>
</feature>
<keyword evidence="9" id="KW-1185">Reference proteome</keyword>
<dbReference type="Gene3D" id="1.10.8.10">
    <property type="entry name" value="DNA helicase RuvA subunit, C-terminal domain"/>
    <property type="match status" value="1"/>
</dbReference>
<dbReference type="GO" id="GO:0102559">
    <property type="term" value="F:peptide chain release factor N(5)-glutamine methyltransferase activity"/>
    <property type="evidence" value="ECO:0007669"/>
    <property type="project" value="UniProtKB-EC"/>
</dbReference>
<dbReference type="Pfam" id="PF05175">
    <property type="entry name" value="MTS"/>
    <property type="match status" value="1"/>
</dbReference>
<evidence type="ECO:0000256" key="5">
    <source>
        <dbReference type="ARBA" id="ARBA00048391"/>
    </source>
</evidence>
<dbReference type="NCBIfam" id="TIGR00536">
    <property type="entry name" value="hemK_fam"/>
    <property type="match status" value="1"/>
</dbReference>
<reference evidence="8" key="1">
    <citation type="submission" date="2020-08" db="EMBL/GenBank/DDBJ databases">
        <title>Sequencing the genomes of 1000 actinobacteria strains.</title>
        <authorList>
            <person name="Klenk H.-P."/>
        </authorList>
    </citation>
    <scope>NUCLEOTIDE SEQUENCE</scope>
    <source>
        <strain evidence="8">DSM 10695</strain>
    </source>
</reference>
<comment type="catalytic activity">
    <reaction evidence="5">
        <text>L-glutaminyl-[peptide chain release factor] + S-adenosyl-L-methionine = N(5)-methyl-L-glutaminyl-[peptide chain release factor] + S-adenosyl-L-homocysteine + H(+)</text>
        <dbReference type="Rhea" id="RHEA:42896"/>
        <dbReference type="Rhea" id="RHEA-COMP:10271"/>
        <dbReference type="Rhea" id="RHEA-COMP:10272"/>
        <dbReference type="ChEBI" id="CHEBI:15378"/>
        <dbReference type="ChEBI" id="CHEBI:30011"/>
        <dbReference type="ChEBI" id="CHEBI:57856"/>
        <dbReference type="ChEBI" id="CHEBI:59789"/>
        <dbReference type="ChEBI" id="CHEBI:61891"/>
        <dbReference type="EC" id="2.1.1.297"/>
    </reaction>
</comment>
<evidence type="ECO:0000259" key="6">
    <source>
        <dbReference type="Pfam" id="PF05175"/>
    </source>
</evidence>
<dbReference type="InterPro" id="IPR004556">
    <property type="entry name" value="HemK-like"/>
</dbReference>
<dbReference type="InterPro" id="IPR040758">
    <property type="entry name" value="PrmC_N"/>
</dbReference>
<dbReference type="CDD" id="cd02440">
    <property type="entry name" value="AdoMet_MTases"/>
    <property type="match status" value="1"/>
</dbReference>
<dbReference type="RefSeq" id="WP_343058767.1">
    <property type="nucleotide sequence ID" value="NZ_JACHMK010000001.1"/>
</dbReference>
<sequence length="301" mass="31727">MTGRGDAPDRGASTSLNALLRAGARRLEGIEGASPAGDARELAEWAFGAESVWSIREPLDPSAVLRFEEGVARREQREPLQWITSRMHFAGLALKARPGVFLVRPETEILVEEAIRRCRAIAAERGGVNAVDLCAGSGAIGIAIARHVPGARVWAVEIDQIARGLAAENIAALVPGRVALVPGDATDPGTLAELDGAIDIVVSNPPYVPPSEAPTQPEALRDPDLALFGGGADGMQIPTGILARALRLLKAGGCALVEHSESQGKAMRRTALGFGFSAARTMPDLTGRDRCLIAERGRMTR</sequence>
<dbReference type="PANTHER" id="PTHR18895">
    <property type="entry name" value="HEMK METHYLTRANSFERASE"/>
    <property type="match status" value="1"/>
</dbReference>
<accession>A0A923IXZ2</accession>
<dbReference type="InterPro" id="IPR007848">
    <property type="entry name" value="Small_mtfrase_dom"/>
</dbReference>
<dbReference type="PROSITE" id="PS00092">
    <property type="entry name" value="N6_MTASE"/>
    <property type="match status" value="1"/>
</dbReference>
<evidence type="ECO:0000256" key="4">
    <source>
        <dbReference type="ARBA" id="ARBA00022691"/>
    </source>
</evidence>
<dbReference type="EC" id="2.1.1.297" evidence="1"/>
<keyword evidence="2 8" id="KW-0489">Methyltransferase</keyword>
<protein>
    <recommendedName>
        <fullName evidence="1">peptide chain release factor N(5)-glutamine methyltransferase</fullName>
        <ecNumber evidence="1">2.1.1.297</ecNumber>
    </recommendedName>
</protein>
<evidence type="ECO:0000313" key="9">
    <source>
        <dbReference type="Proteomes" id="UP000617426"/>
    </source>
</evidence>
<gene>
    <name evidence="8" type="ORF">HD592_001508</name>
</gene>
<dbReference type="InterPro" id="IPR050320">
    <property type="entry name" value="N5-glutamine_MTase"/>
</dbReference>
<dbReference type="Proteomes" id="UP000617426">
    <property type="component" value="Unassembled WGS sequence"/>
</dbReference>
<dbReference type="GO" id="GO:0003676">
    <property type="term" value="F:nucleic acid binding"/>
    <property type="evidence" value="ECO:0007669"/>
    <property type="project" value="InterPro"/>
</dbReference>
<dbReference type="InterPro" id="IPR029063">
    <property type="entry name" value="SAM-dependent_MTases_sf"/>
</dbReference>
<evidence type="ECO:0000313" key="8">
    <source>
        <dbReference type="EMBL" id="MBB6334943.1"/>
    </source>
</evidence>
<dbReference type="Gene3D" id="3.40.50.150">
    <property type="entry name" value="Vaccinia Virus protein VP39"/>
    <property type="match status" value="1"/>
</dbReference>
<dbReference type="GO" id="GO:0032259">
    <property type="term" value="P:methylation"/>
    <property type="evidence" value="ECO:0007669"/>
    <property type="project" value="UniProtKB-KW"/>
</dbReference>
<evidence type="ECO:0000259" key="7">
    <source>
        <dbReference type="Pfam" id="PF17827"/>
    </source>
</evidence>
<organism evidence="8 9">
    <name type="scientific">Schaalia hyovaginalis</name>
    <dbReference type="NCBI Taxonomy" id="29316"/>
    <lineage>
        <taxon>Bacteria</taxon>
        <taxon>Bacillati</taxon>
        <taxon>Actinomycetota</taxon>
        <taxon>Actinomycetes</taxon>
        <taxon>Actinomycetales</taxon>
        <taxon>Actinomycetaceae</taxon>
        <taxon>Schaalia</taxon>
    </lineage>
</organism>
<proteinExistence type="predicted"/>
<dbReference type="SUPFAM" id="SSF53335">
    <property type="entry name" value="S-adenosyl-L-methionine-dependent methyltransferases"/>
    <property type="match status" value="1"/>
</dbReference>
<evidence type="ECO:0000256" key="2">
    <source>
        <dbReference type="ARBA" id="ARBA00022603"/>
    </source>
</evidence>
<evidence type="ECO:0000256" key="3">
    <source>
        <dbReference type="ARBA" id="ARBA00022679"/>
    </source>
</evidence>
<comment type="caution">
    <text evidence="8">The sequence shown here is derived from an EMBL/GenBank/DDBJ whole genome shotgun (WGS) entry which is preliminary data.</text>
</comment>
<dbReference type="EMBL" id="JACHMK010000001">
    <property type="protein sequence ID" value="MBB6334943.1"/>
    <property type="molecule type" value="Genomic_DNA"/>
</dbReference>
<feature type="domain" description="Release factor glutamine methyltransferase N-terminal" evidence="7">
    <location>
        <begin position="19"/>
        <end position="84"/>
    </location>
</feature>
<name>A0A923IXZ2_9ACTO</name>
<dbReference type="Pfam" id="PF17827">
    <property type="entry name" value="PrmC_N"/>
    <property type="match status" value="1"/>
</dbReference>
<dbReference type="InterPro" id="IPR002052">
    <property type="entry name" value="DNA_methylase_N6_adenine_CS"/>
</dbReference>
<keyword evidence="3 8" id="KW-0808">Transferase</keyword>
<keyword evidence="4" id="KW-0949">S-adenosyl-L-methionine</keyword>
<dbReference type="PANTHER" id="PTHR18895:SF74">
    <property type="entry name" value="MTRF1L RELEASE FACTOR GLUTAMINE METHYLTRANSFERASE"/>
    <property type="match status" value="1"/>
</dbReference>